<dbReference type="PANTHER" id="PTHR12277:SF81">
    <property type="entry name" value="PROTEIN ABHD13"/>
    <property type="match status" value="1"/>
</dbReference>
<dbReference type="Proteomes" id="UP000284002">
    <property type="component" value="Unassembled WGS sequence"/>
</dbReference>
<dbReference type="InterPro" id="IPR029058">
    <property type="entry name" value="AB_hydrolase_fold"/>
</dbReference>
<accession>A0A423HG23</accession>
<dbReference type="RefSeq" id="WP_123360895.1">
    <property type="nucleotide sequence ID" value="NZ_MOBM01000040.1"/>
</dbReference>
<name>A0A423HG23_9PSED</name>
<feature type="domain" description="Serine aminopeptidase S33" evidence="2">
    <location>
        <begin position="197"/>
        <end position="251"/>
    </location>
</feature>
<organism evidence="3 4">
    <name type="scientific">Pseudomonas frederiksbergensis</name>
    <dbReference type="NCBI Taxonomy" id="104087"/>
    <lineage>
        <taxon>Bacteria</taxon>
        <taxon>Pseudomonadati</taxon>
        <taxon>Pseudomonadota</taxon>
        <taxon>Gammaproteobacteria</taxon>
        <taxon>Pseudomonadales</taxon>
        <taxon>Pseudomonadaceae</taxon>
        <taxon>Pseudomonas</taxon>
    </lineage>
</organism>
<protein>
    <recommendedName>
        <fullName evidence="2">Serine aminopeptidase S33 domain-containing protein</fullName>
    </recommendedName>
</protein>
<feature type="domain" description="Serine aminopeptidase S33" evidence="2">
    <location>
        <begin position="98"/>
        <end position="190"/>
    </location>
</feature>
<dbReference type="PANTHER" id="PTHR12277">
    <property type="entry name" value="ALPHA/BETA HYDROLASE DOMAIN-CONTAINING PROTEIN"/>
    <property type="match status" value="1"/>
</dbReference>
<keyword evidence="1" id="KW-0472">Membrane</keyword>
<keyword evidence="1" id="KW-0812">Transmembrane</keyword>
<evidence type="ECO:0000256" key="1">
    <source>
        <dbReference type="SAM" id="Phobius"/>
    </source>
</evidence>
<keyword evidence="1" id="KW-1133">Transmembrane helix</keyword>
<dbReference type="InterPro" id="IPR022742">
    <property type="entry name" value="Hydrolase_4"/>
</dbReference>
<evidence type="ECO:0000313" key="4">
    <source>
        <dbReference type="Proteomes" id="UP000284002"/>
    </source>
</evidence>
<dbReference type="Gene3D" id="3.40.50.1820">
    <property type="entry name" value="alpha/beta hydrolase"/>
    <property type="match status" value="1"/>
</dbReference>
<reference evidence="3 4" key="1">
    <citation type="submission" date="2016-10" db="EMBL/GenBank/DDBJ databases">
        <title>Comparative genome analysis of multiple Pseudomonas spp. focuses on biocontrol and plant growth promoting traits.</title>
        <authorList>
            <person name="Tao X.-Y."/>
            <person name="Taylor C.G."/>
        </authorList>
    </citation>
    <scope>NUCLEOTIDE SEQUENCE [LARGE SCALE GENOMIC DNA]</scope>
    <source>
        <strain evidence="3 4">36C6</strain>
    </source>
</reference>
<comment type="caution">
    <text evidence="3">The sequence shown here is derived from an EMBL/GenBank/DDBJ whole genome shotgun (WGS) entry which is preliminary data.</text>
</comment>
<dbReference type="SUPFAM" id="SSF53474">
    <property type="entry name" value="alpha/beta-Hydrolases"/>
    <property type="match status" value="1"/>
</dbReference>
<gene>
    <name evidence="3" type="ORF">BK662_30080</name>
</gene>
<evidence type="ECO:0000259" key="2">
    <source>
        <dbReference type="Pfam" id="PF12146"/>
    </source>
</evidence>
<sequence length="262" mass="28872">MSSTKLSRMSRTLVFLFAFIAIAYLVLCVALFVFQRALIYYPQPRAIDAPETLLTLQVADAQVLVTVRPHDGPKALIYFGGNAEDVSRSLPGFSQAFADHAIYLLHYRGYGGSSGSPSEEAIQRDAMSLFDKVYDTHPQIAVVGRSLGSGVAVRLASQRPASRLILITPYNSLEDLAARQFRGFPVKWLLRDKFESWKYASHITVPTLLMAAEHDEVVPRSSTERLYTHFAKGVASLQVIPGTGHNSISESPQYLKLLGAAL</sequence>
<dbReference type="Pfam" id="PF12146">
    <property type="entry name" value="Hydrolase_4"/>
    <property type="match status" value="2"/>
</dbReference>
<dbReference type="AlphaFoldDB" id="A0A423HG23"/>
<proteinExistence type="predicted"/>
<dbReference type="EMBL" id="MOBM01000040">
    <property type="protein sequence ID" value="RON12160.1"/>
    <property type="molecule type" value="Genomic_DNA"/>
</dbReference>
<evidence type="ECO:0000313" key="3">
    <source>
        <dbReference type="EMBL" id="RON12160.1"/>
    </source>
</evidence>
<feature type="transmembrane region" description="Helical" evidence="1">
    <location>
        <begin position="12"/>
        <end position="34"/>
    </location>
</feature>